<evidence type="ECO:0000313" key="4">
    <source>
        <dbReference type="Proteomes" id="UP000027222"/>
    </source>
</evidence>
<feature type="domain" description="Nephrocystin 3-like N-terminal" evidence="2">
    <location>
        <begin position="12"/>
        <end position="140"/>
    </location>
</feature>
<dbReference type="EMBL" id="KL142376">
    <property type="protein sequence ID" value="KDR77541.1"/>
    <property type="molecule type" value="Genomic_DNA"/>
</dbReference>
<dbReference type="HOGENOM" id="CLU_1294484_0_0_1"/>
<dbReference type="InterPro" id="IPR027417">
    <property type="entry name" value="P-loop_NTPase"/>
</dbReference>
<dbReference type="Proteomes" id="UP000027222">
    <property type="component" value="Unassembled WGS sequence"/>
</dbReference>
<dbReference type="STRING" id="685588.A0A067T345"/>
<proteinExistence type="predicted"/>
<dbReference type="Pfam" id="PF24883">
    <property type="entry name" value="NPHP3_N"/>
    <property type="match status" value="1"/>
</dbReference>
<dbReference type="InterPro" id="IPR056884">
    <property type="entry name" value="NPHP3-like_N"/>
</dbReference>
<gene>
    <name evidence="3" type="ORF">GALMADRAFT_65995</name>
</gene>
<accession>A0A067T345</accession>
<evidence type="ECO:0000313" key="3">
    <source>
        <dbReference type="EMBL" id="KDR77541.1"/>
    </source>
</evidence>
<dbReference type="OrthoDB" id="7464126at2759"/>
<keyword evidence="1" id="KW-0677">Repeat</keyword>
<evidence type="ECO:0000256" key="1">
    <source>
        <dbReference type="ARBA" id="ARBA00022737"/>
    </source>
</evidence>
<keyword evidence="4" id="KW-1185">Reference proteome</keyword>
<dbReference type="PANTHER" id="PTHR10039">
    <property type="entry name" value="AMELOGENIN"/>
    <property type="match status" value="1"/>
</dbReference>
<dbReference type="PANTHER" id="PTHR10039:SF16">
    <property type="entry name" value="GPI INOSITOL-DEACYLASE"/>
    <property type="match status" value="1"/>
</dbReference>
<organism evidence="3 4">
    <name type="scientific">Galerina marginata (strain CBS 339.88)</name>
    <dbReference type="NCBI Taxonomy" id="685588"/>
    <lineage>
        <taxon>Eukaryota</taxon>
        <taxon>Fungi</taxon>
        <taxon>Dikarya</taxon>
        <taxon>Basidiomycota</taxon>
        <taxon>Agaricomycotina</taxon>
        <taxon>Agaricomycetes</taxon>
        <taxon>Agaricomycetidae</taxon>
        <taxon>Agaricales</taxon>
        <taxon>Agaricineae</taxon>
        <taxon>Strophariaceae</taxon>
        <taxon>Galerina</taxon>
    </lineage>
</organism>
<protein>
    <recommendedName>
        <fullName evidence="2">Nephrocystin 3-like N-terminal domain-containing protein</fullName>
    </recommendedName>
</protein>
<reference evidence="4" key="1">
    <citation type="journal article" date="2014" name="Proc. Natl. Acad. Sci. U.S.A.">
        <title>Extensive sampling of basidiomycete genomes demonstrates inadequacy of the white-rot/brown-rot paradigm for wood decay fungi.</title>
        <authorList>
            <person name="Riley R."/>
            <person name="Salamov A.A."/>
            <person name="Brown D.W."/>
            <person name="Nagy L.G."/>
            <person name="Floudas D."/>
            <person name="Held B.W."/>
            <person name="Levasseur A."/>
            <person name="Lombard V."/>
            <person name="Morin E."/>
            <person name="Otillar R."/>
            <person name="Lindquist E.A."/>
            <person name="Sun H."/>
            <person name="LaButti K.M."/>
            <person name="Schmutz J."/>
            <person name="Jabbour D."/>
            <person name="Luo H."/>
            <person name="Baker S.E."/>
            <person name="Pisabarro A.G."/>
            <person name="Walton J.D."/>
            <person name="Blanchette R.A."/>
            <person name="Henrissat B."/>
            <person name="Martin F."/>
            <person name="Cullen D."/>
            <person name="Hibbett D.S."/>
            <person name="Grigoriev I.V."/>
        </authorList>
    </citation>
    <scope>NUCLEOTIDE SEQUENCE [LARGE SCALE GENOMIC DNA]</scope>
    <source>
        <strain evidence="4">CBS 339.88</strain>
    </source>
</reference>
<dbReference type="Gene3D" id="3.40.50.300">
    <property type="entry name" value="P-loop containing nucleotide triphosphate hydrolases"/>
    <property type="match status" value="1"/>
</dbReference>
<sequence>MNDVIVQIKNIFLSSSIIDKLPQPTPSLGIAYFFFDGRDGQTELQLHNKLIVSLISQFSDMRHGGIPVELADLYKNCGGQQPLDYQLQNVLHDILDGFPRAYIVIDALDECTNRTQTLNWIKKLVTDQKAPNLHIVVTSRPEPDIKEILGALDPHSIDLGKAIENQDIMKYLGLQMKLKFTKYKEDIRMKIESQLAKSMEGSYVYPHHVFNCN</sequence>
<dbReference type="AlphaFoldDB" id="A0A067T345"/>
<name>A0A067T345_GALM3</name>
<evidence type="ECO:0000259" key="2">
    <source>
        <dbReference type="Pfam" id="PF24883"/>
    </source>
</evidence>